<name>A0ABY1B0K2_9PSED</name>
<organism evidence="1 2">
    <name type="scientific">Pseudomonas cuatrocienegasensis</name>
    <dbReference type="NCBI Taxonomy" id="543360"/>
    <lineage>
        <taxon>Bacteria</taxon>
        <taxon>Pseudomonadati</taxon>
        <taxon>Pseudomonadota</taxon>
        <taxon>Gammaproteobacteria</taxon>
        <taxon>Pseudomonadales</taxon>
        <taxon>Pseudomonadaceae</taxon>
        <taxon>Pseudomonas</taxon>
    </lineage>
</organism>
<comment type="caution">
    <text evidence="1">The sequence shown here is derived from an EMBL/GenBank/DDBJ whole genome shotgun (WGS) entry which is preliminary data.</text>
</comment>
<evidence type="ECO:0000313" key="1">
    <source>
        <dbReference type="EMBL" id="SEP63704.1"/>
    </source>
</evidence>
<dbReference type="EMBL" id="FOFP01000001">
    <property type="protein sequence ID" value="SEP63704.1"/>
    <property type="molecule type" value="Genomic_DNA"/>
</dbReference>
<protein>
    <recommendedName>
        <fullName evidence="3">DUF3509 domain-containing protein</fullName>
    </recommendedName>
</protein>
<sequence length="109" mass="12213">MKIGLDLLYTAFPEHTVSVTPRPDGNLLLTLSKDDVSQYSRAVNVDAMFAKPAAEKLIKQLRRDMKLEEQGGAWSSQDAPWLCAELPTYLGGPIHFRAMQTLVARRKIN</sequence>
<accession>A0ABY1B0K2</accession>
<dbReference type="Pfam" id="PF12021">
    <property type="entry name" value="DUF3509"/>
    <property type="match status" value="1"/>
</dbReference>
<dbReference type="RefSeq" id="WP_069517006.1">
    <property type="nucleotide sequence ID" value="NZ_FOFP01000001.1"/>
</dbReference>
<evidence type="ECO:0000313" key="2">
    <source>
        <dbReference type="Proteomes" id="UP000198512"/>
    </source>
</evidence>
<keyword evidence="2" id="KW-1185">Reference proteome</keyword>
<proteinExistence type="predicted"/>
<evidence type="ECO:0008006" key="3">
    <source>
        <dbReference type="Google" id="ProtNLM"/>
    </source>
</evidence>
<dbReference type="InterPro" id="IPR021898">
    <property type="entry name" value="DUF3509"/>
</dbReference>
<dbReference type="Proteomes" id="UP000198512">
    <property type="component" value="Unassembled WGS sequence"/>
</dbReference>
<gene>
    <name evidence="1" type="ORF">SAMN05216600_101168</name>
</gene>
<reference evidence="1 2" key="1">
    <citation type="submission" date="2016-10" db="EMBL/GenBank/DDBJ databases">
        <authorList>
            <person name="Varghese N."/>
            <person name="Submissions S."/>
        </authorList>
    </citation>
    <scope>NUCLEOTIDE SEQUENCE [LARGE SCALE GENOMIC DNA]</scope>
    <source>
        <strain evidence="1 2">CIP 109853</strain>
    </source>
</reference>